<feature type="chain" id="PRO_5034485958" description="Galactose oxidase" evidence="2">
    <location>
        <begin position="20"/>
        <end position="724"/>
    </location>
</feature>
<dbReference type="SMART" id="SM00612">
    <property type="entry name" value="Kelch"/>
    <property type="match status" value="2"/>
</dbReference>
<dbReference type="InterPro" id="IPR011043">
    <property type="entry name" value="Gal_Oxase/kelch_b-propeller"/>
</dbReference>
<dbReference type="InterPro" id="IPR006652">
    <property type="entry name" value="Kelch_1"/>
</dbReference>
<evidence type="ECO:0000259" key="3">
    <source>
        <dbReference type="Pfam" id="PF00024"/>
    </source>
</evidence>
<dbReference type="SUPFAM" id="SSF50965">
    <property type="entry name" value="Galactose oxidase, central domain"/>
    <property type="match status" value="1"/>
</dbReference>
<feature type="domain" description="Apple" evidence="3">
    <location>
        <begin position="47"/>
        <end position="102"/>
    </location>
</feature>
<dbReference type="InterPro" id="IPR013783">
    <property type="entry name" value="Ig-like_fold"/>
</dbReference>
<reference evidence="6" key="1">
    <citation type="submission" date="2021-02" db="EMBL/GenBank/DDBJ databases">
        <title>Genome sequence Cadophora malorum strain M34.</title>
        <authorList>
            <person name="Stefanovic E."/>
            <person name="Vu D."/>
            <person name="Scully C."/>
            <person name="Dijksterhuis J."/>
            <person name="Roader J."/>
            <person name="Houbraken J."/>
        </authorList>
    </citation>
    <scope>NUCLEOTIDE SEQUENCE</scope>
    <source>
        <strain evidence="6">M34</strain>
    </source>
</reference>
<evidence type="ECO:0000313" key="6">
    <source>
        <dbReference type="EMBL" id="KAG4426555.1"/>
    </source>
</evidence>
<feature type="domain" description="Galactose oxidase-like Early set" evidence="5">
    <location>
        <begin position="625"/>
        <end position="721"/>
    </location>
</feature>
<dbReference type="PANTHER" id="PTHR32208">
    <property type="entry name" value="SECRETED PROTEIN-RELATED"/>
    <property type="match status" value="1"/>
</dbReference>
<feature type="signal peptide" evidence="2">
    <location>
        <begin position="1"/>
        <end position="19"/>
    </location>
</feature>
<keyword evidence="7" id="KW-1185">Reference proteome</keyword>
<dbReference type="Pfam" id="PF09118">
    <property type="entry name" value="GO-like_E_set"/>
    <property type="match status" value="1"/>
</dbReference>
<protein>
    <recommendedName>
        <fullName evidence="8">Galactose oxidase</fullName>
    </recommendedName>
</protein>
<evidence type="ECO:0000256" key="1">
    <source>
        <dbReference type="ARBA" id="ARBA00022729"/>
    </source>
</evidence>
<dbReference type="SUPFAM" id="SSF81296">
    <property type="entry name" value="E set domains"/>
    <property type="match status" value="1"/>
</dbReference>
<gene>
    <name evidence="6" type="ORF">IFR04_000437</name>
</gene>
<dbReference type="Pfam" id="PF01344">
    <property type="entry name" value="Kelch_1"/>
    <property type="match status" value="1"/>
</dbReference>
<dbReference type="InterPro" id="IPR037293">
    <property type="entry name" value="Gal_Oxidase_central_sf"/>
</dbReference>
<comment type="caution">
    <text evidence="6">The sequence shown here is derived from an EMBL/GenBank/DDBJ whole genome shotgun (WGS) entry which is preliminary data.</text>
</comment>
<accession>A0A8H7WKG9</accession>
<feature type="domain" description="Glyoxal oxidase N-terminal" evidence="4">
    <location>
        <begin position="461"/>
        <end position="582"/>
    </location>
</feature>
<proteinExistence type="predicted"/>
<evidence type="ECO:0000313" key="7">
    <source>
        <dbReference type="Proteomes" id="UP000664132"/>
    </source>
</evidence>
<dbReference type="Proteomes" id="UP000664132">
    <property type="component" value="Unassembled WGS sequence"/>
</dbReference>
<name>A0A8H7WKG9_9HELO</name>
<dbReference type="EMBL" id="JAFJYH010000002">
    <property type="protein sequence ID" value="KAG4426555.1"/>
    <property type="molecule type" value="Genomic_DNA"/>
</dbReference>
<dbReference type="Gene3D" id="2.130.10.80">
    <property type="entry name" value="Galactose oxidase/kelch, beta-propeller"/>
    <property type="match status" value="1"/>
</dbReference>
<dbReference type="AlphaFoldDB" id="A0A8H7WKG9"/>
<dbReference type="CDD" id="cd02851">
    <property type="entry name" value="E_set_GO_C"/>
    <property type="match status" value="1"/>
</dbReference>
<dbReference type="Gene3D" id="2.60.40.10">
    <property type="entry name" value="Immunoglobulins"/>
    <property type="match status" value="1"/>
</dbReference>
<dbReference type="OrthoDB" id="2019572at2759"/>
<sequence length="724" mass="76590">MQFIKLLSTIPLLVSLASSAPTTPLKGLASCPTTESSTTYPTGSRFAICPSTDLTGPSILILRNIPTLSSCVRQCNTTLNCTNAVYNRSGRVCHIKGDVGELTWVENAKYDVVRKVDLQQEEDGGEEKLPEGENISHCPVIPTAAVIDGGRKRFSICPGTDLQGASAKITKGIKSADACVKICSAIPTCVKAVWDSEGFVCHVKAPEETNTLIWVTDKRFDVISLDTASNPAFKGKWGDLIRLPVIPVAGYVVPEFPTSSRMLVFSSWGPDAFGGASGLTQFADYNFNTGAVSQRAVANTKHDMFCPGMSSLEDGRMLISGGSDAAAVSLYDPKTNTFAKGPEMKIPRGYQTSVTTSEGKVFELGGSYSGKRGGKNGEIYDPETNEWTLLPGAKTDPMLTVDGEGVWRTDNHAWLYAWKNGTVFQAGPSKAQNWFDTKGTGSSTPAGTRSGGDAMCGINVMYEPGKILSAGGSQSYTNSQAVALSHITTITEPKVPSTIERVPDMTYPRGFANGVVLPDGTVLVIGGQRKSMVFTDTDGILYPELFNPATKKWTTLAPEAVPRNYHSISILLADGTVFSGGGGLCYVGGGVGSKTDKCNKAVDHADGQIFSPPYLFNANGGLAVRPVIEKLSGTSVKVGGTLTVDAKGAGKGAKLVLVRMGSVTHSTNSDQRRVPLTDVKVVGDVYTAALPGDSGVLIPGHYYLFVVSGSGVPSVARTVKVTRK</sequence>
<evidence type="ECO:0000256" key="2">
    <source>
        <dbReference type="SAM" id="SignalP"/>
    </source>
</evidence>
<dbReference type="Pfam" id="PF07250">
    <property type="entry name" value="Glyoxal_oxid_N"/>
    <property type="match status" value="1"/>
</dbReference>
<dbReference type="PANTHER" id="PTHR32208:SF56">
    <property type="entry name" value="GALACTOSE OXIDASE-RELATED"/>
    <property type="match status" value="1"/>
</dbReference>
<evidence type="ECO:0000259" key="5">
    <source>
        <dbReference type="Pfam" id="PF09118"/>
    </source>
</evidence>
<evidence type="ECO:0008006" key="8">
    <source>
        <dbReference type="Google" id="ProtNLM"/>
    </source>
</evidence>
<dbReference type="InterPro" id="IPR015202">
    <property type="entry name" value="GO-like_E_set"/>
</dbReference>
<keyword evidence="1 2" id="KW-0732">Signal</keyword>
<dbReference type="InterPro" id="IPR014756">
    <property type="entry name" value="Ig_E-set"/>
</dbReference>
<evidence type="ECO:0000259" key="4">
    <source>
        <dbReference type="Pfam" id="PF07250"/>
    </source>
</evidence>
<dbReference type="InterPro" id="IPR003609">
    <property type="entry name" value="Pan_app"/>
</dbReference>
<dbReference type="InterPro" id="IPR009880">
    <property type="entry name" value="Glyoxal_oxidase_N"/>
</dbReference>
<dbReference type="Pfam" id="PF00024">
    <property type="entry name" value="PAN_1"/>
    <property type="match status" value="1"/>
</dbReference>
<organism evidence="6 7">
    <name type="scientific">Cadophora malorum</name>
    <dbReference type="NCBI Taxonomy" id="108018"/>
    <lineage>
        <taxon>Eukaryota</taxon>
        <taxon>Fungi</taxon>
        <taxon>Dikarya</taxon>
        <taxon>Ascomycota</taxon>
        <taxon>Pezizomycotina</taxon>
        <taxon>Leotiomycetes</taxon>
        <taxon>Helotiales</taxon>
        <taxon>Ploettnerulaceae</taxon>
        <taxon>Cadophora</taxon>
    </lineage>
</organism>